<proteinExistence type="predicted"/>
<sequence>MGVAVILVIVCTVLVLHPAPVKTSNGGCDYSQGSWVEDHSYPLYDADSCPFIEKIFTCQKNGRPDETYLHQRWQPSCRQNLPRFNGKRLLSKLKGKQVMFVGDSLSLNQWQSLTCMLHTSVPQTNAKDWEGPINGSCKGETESYEGRDYSGGPHPAEVVLEKILAPLKKAVHLLNITLLSQYRKDGHPSVYGLGGMRGNDCTHWCLPGVPDTWNLLLYAALKKNH</sequence>
<accession>A0ACB9LER3</accession>
<comment type="caution">
    <text evidence="1">The sequence shown here is derived from an EMBL/GenBank/DDBJ whole genome shotgun (WGS) entry which is preliminary data.</text>
</comment>
<organism evidence="1 2">
    <name type="scientific">Bauhinia variegata</name>
    <name type="common">Purple orchid tree</name>
    <name type="synonym">Phanera variegata</name>
    <dbReference type="NCBI Taxonomy" id="167791"/>
    <lineage>
        <taxon>Eukaryota</taxon>
        <taxon>Viridiplantae</taxon>
        <taxon>Streptophyta</taxon>
        <taxon>Embryophyta</taxon>
        <taxon>Tracheophyta</taxon>
        <taxon>Spermatophyta</taxon>
        <taxon>Magnoliopsida</taxon>
        <taxon>eudicotyledons</taxon>
        <taxon>Gunneridae</taxon>
        <taxon>Pentapetalae</taxon>
        <taxon>rosids</taxon>
        <taxon>fabids</taxon>
        <taxon>Fabales</taxon>
        <taxon>Fabaceae</taxon>
        <taxon>Cercidoideae</taxon>
        <taxon>Cercideae</taxon>
        <taxon>Bauhiniinae</taxon>
        <taxon>Bauhinia</taxon>
    </lineage>
</organism>
<dbReference type="EMBL" id="CM039437">
    <property type="protein sequence ID" value="KAI4308050.1"/>
    <property type="molecule type" value="Genomic_DNA"/>
</dbReference>
<evidence type="ECO:0000313" key="1">
    <source>
        <dbReference type="EMBL" id="KAI4308050.1"/>
    </source>
</evidence>
<keyword evidence="2" id="KW-1185">Reference proteome</keyword>
<reference evidence="1 2" key="1">
    <citation type="journal article" date="2022" name="DNA Res.">
        <title>Chromosomal-level genome assembly of the orchid tree Bauhinia variegata (Leguminosae; Cercidoideae) supports the allotetraploid origin hypothesis of Bauhinia.</title>
        <authorList>
            <person name="Zhong Y."/>
            <person name="Chen Y."/>
            <person name="Zheng D."/>
            <person name="Pang J."/>
            <person name="Liu Y."/>
            <person name="Luo S."/>
            <person name="Meng S."/>
            <person name="Qian L."/>
            <person name="Wei D."/>
            <person name="Dai S."/>
            <person name="Zhou R."/>
        </authorList>
    </citation>
    <scope>NUCLEOTIDE SEQUENCE [LARGE SCALE GENOMIC DNA]</scope>
    <source>
        <strain evidence="1">BV-YZ2020</strain>
    </source>
</reference>
<dbReference type="Proteomes" id="UP000828941">
    <property type="component" value="Chromosome 12"/>
</dbReference>
<name>A0ACB9LER3_BAUVA</name>
<gene>
    <name evidence="1" type="ORF">L6164_031168</name>
</gene>
<protein>
    <submittedName>
        <fullName evidence="1">Uncharacterized protein</fullName>
    </submittedName>
</protein>
<evidence type="ECO:0000313" key="2">
    <source>
        <dbReference type="Proteomes" id="UP000828941"/>
    </source>
</evidence>